<proteinExistence type="predicted"/>
<organism evidence="3 4">
    <name type="scientific">Galbibacter pacificus</name>
    <dbReference type="NCBI Taxonomy" id="2996052"/>
    <lineage>
        <taxon>Bacteria</taxon>
        <taxon>Pseudomonadati</taxon>
        <taxon>Bacteroidota</taxon>
        <taxon>Flavobacteriia</taxon>
        <taxon>Flavobacteriales</taxon>
        <taxon>Flavobacteriaceae</taxon>
        <taxon>Galbibacter</taxon>
    </lineage>
</organism>
<keyword evidence="2" id="KW-1133">Transmembrane helix</keyword>
<accession>A0ABT6FUW9</accession>
<keyword evidence="1" id="KW-0175">Coiled coil</keyword>
<keyword evidence="2" id="KW-0812">Transmembrane</keyword>
<dbReference type="EMBL" id="JAPMUA010000005">
    <property type="protein sequence ID" value="MDG3586896.1"/>
    <property type="molecule type" value="Genomic_DNA"/>
</dbReference>
<evidence type="ECO:0000256" key="2">
    <source>
        <dbReference type="SAM" id="Phobius"/>
    </source>
</evidence>
<name>A0ABT6FUW9_9FLAO</name>
<reference evidence="3" key="1">
    <citation type="submission" date="2022-11" db="EMBL/GenBank/DDBJ databases">
        <title>High-quality draft genome sequence of Galbibacter sp. strain CMA-7.</title>
        <authorList>
            <person name="Wei L."/>
            <person name="Dong C."/>
            <person name="Shao Z."/>
        </authorList>
    </citation>
    <scope>NUCLEOTIDE SEQUENCE</scope>
    <source>
        <strain evidence="3">CMA-7</strain>
    </source>
</reference>
<feature type="transmembrane region" description="Helical" evidence="2">
    <location>
        <begin position="45"/>
        <end position="66"/>
    </location>
</feature>
<evidence type="ECO:0000313" key="4">
    <source>
        <dbReference type="Proteomes" id="UP001153642"/>
    </source>
</evidence>
<sequence>MAQDIKKMFEDHKDKGQYTLPKGHEEDFLKLLEATFPKKRKPKSYLWKIAASIVVLLGIGTSIFFYQKESNTPIDGQVVGVDQKTDKEADKITLGDISPDLKKVEDYYVANINLELADIDLNDANKKLLDGYMGRLSELNDAYKELTVELNNVGPNDQTINALINNLQLRLQLLYRLKEKIKELKESKNEKFTTQNV</sequence>
<feature type="coiled-coil region" evidence="1">
    <location>
        <begin position="129"/>
        <end position="184"/>
    </location>
</feature>
<comment type="caution">
    <text evidence="3">The sequence shown here is derived from an EMBL/GenBank/DDBJ whole genome shotgun (WGS) entry which is preliminary data.</text>
</comment>
<keyword evidence="4" id="KW-1185">Reference proteome</keyword>
<evidence type="ECO:0008006" key="5">
    <source>
        <dbReference type="Google" id="ProtNLM"/>
    </source>
</evidence>
<keyword evidence="2" id="KW-0472">Membrane</keyword>
<dbReference type="RefSeq" id="WP_277900836.1">
    <property type="nucleotide sequence ID" value="NZ_JAPMUA010000005.1"/>
</dbReference>
<evidence type="ECO:0000313" key="3">
    <source>
        <dbReference type="EMBL" id="MDG3586896.1"/>
    </source>
</evidence>
<dbReference type="Proteomes" id="UP001153642">
    <property type="component" value="Unassembled WGS sequence"/>
</dbReference>
<protein>
    <recommendedName>
        <fullName evidence="5">Anti-sigma factor</fullName>
    </recommendedName>
</protein>
<evidence type="ECO:0000256" key="1">
    <source>
        <dbReference type="SAM" id="Coils"/>
    </source>
</evidence>
<gene>
    <name evidence="3" type="ORF">OSR52_13560</name>
</gene>